<dbReference type="HOGENOM" id="CLU_2421562_0_0_11"/>
<feature type="domain" description="C2H2-type" evidence="1">
    <location>
        <begin position="13"/>
        <end position="35"/>
    </location>
</feature>
<protein>
    <recommendedName>
        <fullName evidence="1">C2H2-type domain-containing protein</fullName>
    </recommendedName>
</protein>
<dbReference type="OrthoDB" id="5194171at2"/>
<name>C7Q2U0_CATAD</name>
<sequence length="91" mass="9992">MVATTPSGKVITCDGCGAAIEEVRENMKHPVLYPHQWAEPNVIYIVCAPLPDGTQPCLDLARLSDELFENTKCRVPGCNGDRCHLARRAVK</sequence>
<keyword evidence="3" id="KW-1185">Reference proteome</keyword>
<dbReference type="InterPro" id="IPR013087">
    <property type="entry name" value="Znf_C2H2_type"/>
</dbReference>
<evidence type="ECO:0000313" key="2">
    <source>
        <dbReference type="EMBL" id="ACU71832.1"/>
    </source>
</evidence>
<evidence type="ECO:0000259" key="1">
    <source>
        <dbReference type="PROSITE" id="PS00028"/>
    </source>
</evidence>
<evidence type="ECO:0000313" key="3">
    <source>
        <dbReference type="Proteomes" id="UP000000851"/>
    </source>
</evidence>
<dbReference type="STRING" id="479433.Caci_2923"/>
<dbReference type="AlphaFoldDB" id="C7Q2U0"/>
<gene>
    <name evidence="2" type="ordered locus">Caci_2923</name>
</gene>
<accession>C7Q2U0</accession>
<dbReference type="Proteomes" id="UP000000851">
    <property type="component" value="Chromosome"/>
</dbReference>
<organism evidence="2 3">
    <name type="scientific">Catenulispora acidiphila (strain DSM 44928 / JCM 14897 / NBRC 102108 / NRRL B-24433 / ID139908)</name>
    <dbReference type="NCBI Taxonomy" id="479433"/>
    <lineage>
        <taxon>Bacteria</taxon>
        <taxon>Bacillati</taxon>
        <taxon>Actinomycetota</taxon>
        <taxon>Actinomycetes</taxon>
        <taxon>Catenulisporales</taxon>
        <taxon>Catenulisporaceae</taxon>
        <taxon>Catenulispora</taxon>
    </lineage>
</organism>
<reference evidence="2 3" key="1">
    <citation type="journal article" date="2009" name="Stand. Genomic Sci.">
        <title>Complete genome sequence of Catenulispora acidiphila type strain (ID 139908).</title>
        <authorList>
            <person name="Copeland A."/>
            <person name="Lapidus A."/>
            <person name="Glavina Del Rio T."/>
            <person name="Nolan M."/>
            <person name="Lucas S."/>
            <person name="Chen F."/>
            <person name="Tice H."/>
            <person name="Cheng J.F."/>
            <person name="Bruce D."/>
            <person name="Goodwin L."/>
            <person name="Pitluck S."/>
            <person name="Mikhailova N."/>
            <person name="Pati A."/>
            <person name="Ivanova N."/>
            <person name="Mavromatis K."/>
            <person name="Chen A."/>
            <person name="Palaniappan K."/>
            <person name="Chain P."/>
            <person name="Land M."/>
            <person name="Hauser L."/>
            <person name="Chang Y.J."/>
            <person name="Jeffries C.D."/>
            <person name="Chertkov O."/>
            <person name="Brettin T."/>
            <person name="Detter J.C."/>
            <person name="Han C."/>
            <person name="Ali Z."/>
            <person name="Tindall B.J."/>
            <person name="Goker M."/>
            <person name="Bristow J."/>
            <person name="Eisen J.A."/>
            <person name="Markowitz V."/>
            <person name="Hugenholtz P."/>
            <person name="Kyrpides N.C."/>
            <person name="Klenk H.P."/>
        </authorList>
    </citation>
    <scope>NUCLEOTIDE SEQUENCE [LARGE SCALE GENOMIC DNA]</scope>
    <source>
        <strain evidence="3">DSM 44928 / JCM 14897 / NBRC 102108 / NRRL B-24433 / ID139908</strain>
    </source>
</reference>
<dbReference type="PROSITE" id="PS00028">
    <property type="entry name" value="ZINC_FINGER_C2H2_1"/>
    <property type="match status" value="1"/>
</dbReference>
<dbReference type="InParanoid" id="C7Q2U0"/>
<dbReference type="RefSeq" id="WP_012787125.1">
    <property type="nucleotide sequence ID" value="NC_013131.1"/>
</dbReference>
<proteinExistence type="predicted"/>
<dbReference type="KEGG" id="cai:Caci_2923"/>
<dbReference type="EMBL" id="CP001700">
    <property type="protein sequence ID" value="ACU71832.1"/>
    <property type="molecule type" value="Genomic_DNA"/>
</dbReference>